<organism evidence="1 2">
    <name type="scientific">Pseudothermotoga hypogea DSM 11164 = NBRC 106472</name>
    <dbReference type="NCBI Taxonomy" id="1123384"/>
    <lineage>
        <taxon>Bacteria</taxon>
        <taxon>Thermotogati</taxon>
        <taxon>Thermotogota</taxon>
        <taxon>Thermotogae</taxon>
        <taxon>Thermotogales</taxon>
        <taxon>Thermotogaceae</taxon>
        <taxon>Pseudothermotoga</taxon>
    </lineage>
</organism>
<dbReference type="EMBL" id="CP007141">
    <property type="protein sequence ID" value="AJC74702.1"/>
    <property type="molecule type" value="Genomic_DNA"/>
</dbReference>
<sequence>MTRRIVFVLILVFSIVVGAVEYRRTIEERIEIQQDGSALITRKEYLPASELSKIYVTHYREMSAPSSLAARISELQQEYINEIAKGYYFLYNTAPTLVQNGMSVTIDGAGNYTCVLQLRANGFVTAKGGNFAISRKMFGDETLAEKLIPKYFEYEIDARIFESIFLKSGRDTIVTEKTTVVVLPAGSQIQQINPIFESAFTGSWSVDFGGGTSYKATFEKRPDGFVLKETIVSSGANPSNLADEKRSEIVLEKLRDYTAFQVVFSTNKISALTKPTPHPVKDDFSKSWNYDVWNQREFSTTFTEQNSSITTKIVVTLSMNTKILWEHHWVKTGKFKWSYKLKRFETTLTFSPSFTPSLQVRANGNVDKSWSKELFSVGQTKTFTVSGIPVVIVFQARLNAQTNTKMNGRMNIDASTTFGATAAVTVKYQNGWSFTPTYSVNYSNINFDANAKLNSENKGELPITFSAYLYDVAGPFLRLTPWIKSETNASMGGANQVGYTISGGVKASGGVEMAGWLKTLCGNVPSVSYTFWEWSRTLASGTKTF</sequence>
<protein>
    <submittedName>
        <fullName evidence="1">Uncharacterized protein</fullName>
    </submittedName>
</protein>
<dbReference type="RefSeq" id="WP_031505236.1">
    <property type="nucleotide sequence ID" value="NC_022795.1"/>
</dbReference>
<proteinExistence type="predicted"/>
<dbReference type="PATRIC" id="fig|1123384.7.peg.773"/>
<accession>A0A0X1KU32</accession>
<dbReference type="AlphaFoldDB" id="A0A0X1KU32"/>
<gene>
    <name evidence="1" type="ORF">AJ81_03950</name>
</gene>
<dbReference type="Proteomes" id="UP000077469">
    <property type="component" value="Chromosome"/>
</dbReference>
<evidence type="ECO:0000313" key="2">
    <source>
        <dbReference type="Proteomes" id="UP000077469"/>
    </source>
</evidence>
<dbReference type="PaxDb" id="1123384-AJ81_03950"/>
<dbReference type="OrthoDB" id="40515at2"/>
<reference evidence="1 2" key="1">
    <citation type="submission" date="2014-01" db="EMBL/GenBank/DDBJ databases">
        <title>Genome sequencing of Thermotog hypogea.</title>
        <authorList>
            <person name="Zhang X."/>
            <person name="Alvare G."/>
            <person name="Fristensky B."/>
            <person name="Chen L."/>
            <person name="Suen T."/>
            <person name="Chen Q."/>
            <person name="Ma K."/>
        </authorList>
    </citation>
    <scope>NUCLEOTIDE SEQUENCE [LARGE SCALE GENOMIC DNA]</scope>
    <source>
        <strain evidence="1 2">DSM 11164</strain>
    </source>
</reference>
<name>A0A0X1KU32_9THEM</name>
<evidence type="ECO:0000313" key="1">
    <source>
        <dbReference type="EMBL" id="AJC74702.1"/>
    </source>
</evidence>
<keyword evidence="2" id="KW-1185">Reference proteome</keyword>
<dbReference type="KEGG" id="phy:AJ81_03950"/>